<dbReference type="RefSeq" id="WP_394852172.1">
    <property type="nucleotide sequence ID" value="NZ_FNIO01000007.1"/>
</dbReference>
<accession>A0A1H0L201</accession>
<organism evidence="2 3">
    <name type="scientific">Lutimaribacter pacificus</name>
    <dbReference type="NCBI Taxonomy" id="391948"/>
    <lineage>
        <taxon>Bacteria</taxon>
        <taxon>Pseudomonadati</taxon>
        <taxon>Pseudomonadota</taxon>
        <taxon>Alphaproteobacteria</taxon>
        <taxon>Rhodobacterales</taxon>
        <taxon>Roseobacteraceae</taxon>
        <taxon>Lutimaribacter</taxon>
    </lineage>
</organism>
<dbReference type="PROSITE" id="PS51724">
    <property type="entry name" value="SPOR"/>
    <property type="match status" value="1"/>
</dbReference>
<evidence type="ECO:0000313" key="3">
    <source>
        <dbReference type="Proteomes" id="UP000324252"/>
    </source>
</evidence>
<dbReference type="Pfam" id="PF05036">
    <property type="entry name" value="SPOR"/>
    <property type="match status" value="1"/>
</dbReference>
<dbReference type="Proteomes" id="UP000324252">
    <property type="component" value="Unassembled WGS sequence"/>
</dbReference>
<dbReference type="InterPro" id="IPR036680">
    <property type="entry name" value="SPOR-like_sf"/>
</dbReference>
<gene>
    <name evidence="2" type="ORF">SAMN05444142_10884</name>
</gene>
<name>A0A1H0L201_9RHOB</name>
<dbReference type="AlphaFoldDB" id="A0A1H0L201"/>
<proteinExistence type="predicted"/>
<evidence type="ECO:0000259" key="1">
    <source>
        <dbReference type="PROSITE" id="PS51724"/>
    </source>
</evidence>
<dbReference type="SUPFAM" id="SSF110997">
    <property type="entry name" value="Sporulation related repeat"/>
    <property type="match status" value="1"/>
</dbReference>
<dbReference type="GO" id="GO:0042834">
    <property type="term" value="F:peptidoglycan binding"/>
    <property type="evidence" value="ECO:0007669"/>
    <property type="project" value="InterPro"/>
</dbReference>
<sequence>MNITTMGRTPARTVSRLAVGTAMALALAGCDEAGQFNLFQKRPAAEAEVNAAARSVKLIERDVEAPDVFQVTEPGLWDGRPSLGGVWVAHPDVDQPERVIIRNTKNDKFVIGALFRRERENPGPAVQVSSDAAAALDMLAGQPMDLNITALRREEVPAEAPEAAAGTGETLDAPAEVAQTTLAPAGEAPDAITAASAAIAAAETEPRAEPAVASAAAVPPPVQASAPAPAPRASGLDKPYLQIGIFSVETNARNTAQSMRTAGMVPTVKQQTSKGKTFWRVLVGPATSTSERAALLKKIKAKGFEDAYAVTN</sequence>
<dbReference type="Gene3D" id="3.30.70.1070">
    <property type="entry name" value="Sporulation related repeat"/>
    <property type="match status" value="1"/>
</dbReference>
<keyword evidence="3" id="KW-1185">Reference proteome</keyword>
<dbReference type="InterPro" id="IPR007730">
    <property type="entry name" value="SPOR-like_dom"/>
</dbReference>
<dbReference type="EMBL" id="FQZZ01000008">
    <property type="protein sequence ID" value="SHK71798.1"/>
    <property type="molecule type" value="Genomic_DNA"/>
</dbReference>
<evidence type="ECO:0000313" key="2">
    <source>
        <dbReference type="EMBL" id="SHK71798.1"/>
    </source>
</evidence>
<reference evidence="2 3" key="1">
    <citation type="submission" date="2016-11" db="EMBL/GenBank/DDBJ databases">
        <authorList>
            <person name="Varghese N."/>
            <person name="Submissions S."/>
        </authorList>
    </citation>
    <scope>NUCLEOTIDE SEQUENCE [LARGE SCALE GENOMIC DNA]</scope>
    <source>
        <strain evidence="2 3">DSM 29620</strain>
    </source>
</reference>
<feature type="domain" description="SPOR" evidence="1">
    <location>
        <begin position="233"/>
        <end position="312"/>
    </location>
</feature>
<protein>
    <submittedName>
        <fullName evidence="2">Sporulation related domain-containing protein</fullName>
    </submittedName>
</protein>